<dbReference type="Proteomes" id="UP000198280">
    <property type="component" value="Unassembled WGS sequence"/>
</dbReference>
<dbReference type="PROSITE" id="PS51186">
    <property type="entry name" value="GNAT"/>
    <property type="match status" value="1"/>
</dbReference>
<feature type="domain" description="N-acetyltransferase" evidence="1">
    <location>
        <begin position="16"/>
        <end position="173"/>
    </location>
</feature>
<accession>A0A239AZQ0</accession>
<dbReference type="AlphaFoldDB" id="A0A239AZQ0"/>
<dbReference type="EMBL" id="FZOF01000002">
    <property type="protein sequence ID" value="SNS01020.1"/>
    <property type="molecule type" value="Genomic_DNA"/>
</dbReference>
<dbReference type="GO" id="GO:0008999">
    <property type="term" value="F:protein-N-terminal-alanine acetyltransferase activity"/>
    <property type="evidence" value="ECO:0007669"/>
    <property type="project" value="TreeGrafter"/>
</dbReference>
<gene>
    <name evidence="2" type="ORF">SAMN05216252_102278</name>
</gene>
<dbReference type="CDD" id="cd04301">
    <property type="entry name" value="NAT_SF"/>
    <property type="match status" value="1"/>
</dbReference>
<dbReference type="Pfam" id="PF13302">
    <property type="entry name" value="Acetyltransf_3"/>
    <property type="match status" value="1"/>
</dbReference>
<dbReference type="Gene3D" id="3.40.630.30">
    <property type="match status" value="1"/>
</dbReference>
<dbReference type="PANTHER" id="PTHR43441:SF10">
    <property type="entry name" value="ACETYLTRANSFERASE"/>
    <property type="match status" value="1"/>
</dbReference>
<evidence type="ECO:0000313" key="3">
    <source>
        <dbReference type="Proteomes" id="UP000198280"/>
    </source>
</evidence>
<evidence type="ECO:0000313" key="2">
    <source>
        <dbReference type="EMBL" id="SNS01020.1"/>
    </source>
</evidence>
<dbReference type="GO" id="GO:1990189">
    <property type="term" value="F:protein N-terminal-serine acetyltransferase activity"/>
    <property type="evidence" value="ECO:0007669"/>
    <property type="project" value="TreeGrafter"/>
</dbReference>
<dbReference type="PANTHER" id="PTHR43441">
    <property type="entry name" value="RIBOSOMAL-PROTEIN-SERINE ACETYLTRANSFERASE"/>
    <property type="match status" value="1"/>
</dbReference>
<dbReference type="InterPro" id="IPR051908">
    <property type="entry name" value="Ribosomal_N-acetyltransferase"/>
</dbReference>
<keyword evidence="2" id="KW-0808">Transferase</keyword>
<dbReference type="InterPro" id="IPR016181">
    <property type="entry name" value="Acyl_CoA_acyltransferase"/>
</dbReference>
<sequence>MNEVVLRPVELEAYGLLLRPWEETPGDLDAALRGLGDPDVRRWNTAHAAEPDEDGARGFLRRRRDGWAAGDLASFAVTEAGVVLGQTGIGMIDHAMRGARVSYWMLPEARGRGVATRALETVTRWAFRDLGLHRLELGHAVGNEPSCGVARRCGYVLEGVLREAVVDLSGTLRDVHLHSRLASDPRP</sequence>
<proteinExistence type="predicted"/>
<keyword evidence="3" id="KW-1185">Reference proteome</keyword>
<evidence type="ECO:0000259" key="1">
    <source>
        <dbReference type="PROSITE" id="PS51186"/>
    </source>
</evidence>
<protein>
    <submittedName>
        <fullName evidence="2">Protein N-acetyltransferase, RimJ/RimL family</fullName>
    </submittedName>
</protein>
<dbReference type="SUPFAM" id="SSF55729">
    <property type="entry name" value="Acyl-CoA N-acyltransferases (Nat)"/>
    <property type="match status" value="1"/>
</dbReference>
<organism evidence="2 3">
    <name type="scientific">Actinacidiphila glaucinigra</name>
    <dbReference type="NCBI Taxonomy" id="235986"/>
    <lineage>
        <taxon>Bacteria</taxon>
        <taxon>Bacillati</taxon>
        <taxon>Actinomycetota</taxon>
        <taxon>Actinomycetes</taxon>
        <taxon>Kitasatosporales</taxon>
        <taxon>Streptomycetaceae</taxon>
        <taxon>Actinacidiphila</taxon>
    </lineage>
</organism>
<dbReference type="InterPro" id="IPR000182">
    <property type="entry name" value="GNAT_dom"/>
</dbReference>
<name>A0A239AZQ0_9ACTN</name>
<dbReference type="GO" id="GO:0005737">
    <property type="term" value="C:cytoplasm"/>
    <property type="evidence" value="ECO:0007669"/>
    <property type="project" value="TreeGrafter"/>
</dbReference>
<reference evidence="2 3" key="1">
    <citation type="submission" date="2017-06" db="EMBL/GenBank/DDBJ databases">
        <authorList>
            <person name="Kim H.J."/>
            <person name="Triplett B.A."/>
        </authorList>
    </citation>
    <scope>NUCLEOTIDE SEQUENCE [LARGE SCALE GENOMIC DNA]</scope>
    <source>
        <strain evidence="2 3">CGMCC 4.1858</strain>
    </source>
</reference>